<feature type="transmembrane region" description="Helical" evidence="1">
    <location>
        <begin position="65"/>
        <end position="83"/>
    </location>
</feature>
<dbReference type="Proteomes" id="UP000717328">
    <property type="component" value="Unassembled WGS sequence"/>
</dbReference>
<gene>
    <name evidence="2" type="ORF">H0H81_003908</name>
</gene>
<feature type="transmembrane region" description="Helical" evidence="1">
    <location>
        <begin position="145"/>
        <end position="166"/>
    </location>
</feature>
<dbReference type="EMBL" id="JABCKI010005815">
    <property type="protein sequence ID" value="KAG5637627.1"/>
    <property type="molecule type" value="Genomic_DNA"/>
</dbReference>
<keyword evidence="1" id="KW-0472">Membrane</keyword>
<evidence type="ECO:0000313" key="2">
    <source>
        <dbReference type="EMBL" id="KAG5637627.1"/>
    </source>
</evidence>
<dbReference type="GO" id="GO:0016020">
    <property type="term" value="C:membrane"/>
    <property type="evidence" value="ECO:0007669"/>
    <property type="project" value="GOC"/>
</dbReference>
<reference evidence="2" key="2">
    <citation type="submission" date="2021-10" db="EMBL/GenBank/DDBJ databases">
        <title>Phylogenomics reveals ancestral predisposition of the termite-cultivated fungus Termitomyces towards a domesticated lifestyle.</title>
        <authorList>
            <person name="Auxier B."/>
            <person name="Grum-Grzhimaylo A."/>
            <person name="Cardenas M.E."/>
            <person name="Lodge J.D."/>
            <person name="Laessoe T."/>
            <person name="Pedersen O."/>
            <person name="Smith M.E."/>
            <person name="Kuyper T.W."/>
            <person name="Franco-Molano E.A."/>
            <person name="Baroni T.J."/>
            <person name="Aanen D.K."/>
        </authorList>
    </citation>
    <scope>NUCLEOTIDE SEQUENCE</scope>
    <source>
        <strain evidence="2">D49</strain>
    </source>
</reference>
<keyword evidence="1" id="KW-1133">Transmembrane helix</keyword>
<dbReference type="PANTHER" id="PTHR28026:SF9">
    <property type="entry name" value="2-HYDROXY-PALMITIC ACID DIOXYGENASE MPO1"/>
    <property type="match status" value="1"/>
</dbReference>
<sequence>MPSKIFDVNTQLAFYGAYHSNKINVMIHMVFVPVLIWTFQVMASSLAVPSFIPEVHYTLNNYLRFDLNFAAIHAGLYIAYYFILEPTAALLYMPQAIISLLTATAYSKGSGHITNAAILHAGSWVAQFLGHGLAEGRAPALFDNLIGATVLAPFFVHLEIMFMLGYKPEMHKRLVNDVGKEIAKIRKAQGDKRRAAAAKSS</sequence>
<dbReference type="InterPro" id="IPR009305">
    <property type="entry name" value="Mpo1-like"/>
</dbReference>
<dbReference type="GO" id="GO:0046521">
    <property type="term" value="P:sphingoid catabolic process"/>
    <property type="evidence" value="ECO:0007669"/>
    <property type="project" value="TreeGrafter"/>
</dbReference>
<organism evidence="2 3">
    <name type="scientific">Sphagnurus paluster</name>
    <dbReference type="NCBI Taxonomy" id="117069"/>
    <lineage>
        <taxon>Eukaryota</taxon>
        <taxon>Fungi</taxon>
        <taxon>Dikarya</taxon>
        <taxon>Basidiomycota</taxon>
        <taxon>Agaricomycotina</taxon>
        <taxon>Agaricomycetes</taxon>
        <taxon>Agaricomycetidae</taxon>
        <taxon>Agaricales</taxon>
        <taxon>Tricholomatineae</taxon>
        <taxon>Lyophyllaceae</taxon>
        <taxon>Sphagnurus</taxon>
    </lineage>
</organism>
<proteinExistence type="predicted"/>
<evidence type="ECO:0008006" key="4">
    <source>
        <dbReference type="Google" id="ProtNLM"/>
    </source>
</evidence>
<protein>
    <recommendedName>
        <fullName evidence="4">DUF962-domain-containing protein</fullName>
    </recommendedName>
</protein>
<feature type="transmembrane region" description="Helical" evidence="1">
    <location>
        <begin position="25"/>
        <end position="53"/>
    </location>
</feature>
<dbReference type="PANTHER" id="PTHR28026">
    <property type="entry name" value="DUF962 DOMAIN PROTEIN (AFU_ORTHOLOGUE AFUA_8G05310)"/>
    <property type="match status" value="1"/>
</dbReference>
<dbReference type="OrthoDB" id="2124888at2759"/>
<feature type="transmembrane region" description="Helical" evidence="1">
    <location>
        <begin position="113"/>
        <end position="133"/>
    </location>
</feature>
<dbReference type="AlphaFoldDB" id="A0A9P7FYW7"/>
<evidence type="ECO:0000256" key="1">
    <source>
        <dbReference type="SAM" id="Phobius"/>
    </source>
</evidence>
<keyword evidence="3" id="KW-1185">Reference proteome</keyword>
<dbReference type="Pfam" id="PF06127">
    <property type="entry name" value="Mpo1-like"/>
    <property type="match status" value="1"/>
</dbReference>
<reference evidence="2" key="1">
    <citation type="submission" date="2021-02" db="EMBL/GenBank/DDBJ databases">
        <authorList>
            <person name="Nieuwenhuis M."/>
            <person name="Van De Peppel L.J.J."/>
        </authorList>
    </citation>
    <scope>NUCLEOTIDE SEQUENCE</scope>
    <source>
        <strain evidence="2">D49</strain>
    </source>
</reference>
<name>A0A9P7FYW7_9AGAR</name>
<dbReference type="GO" id="GO:0005783">
    <property type="term" value="C:endoplasmic reticulum"/>
    <property type="evidence" value="ECO:0007669"/>
    <property type="project" value="TreeGrafter"/>
</dbReference>
<keyword evidence="1" id="KW-0812">Transmembrane</keyword>
<accession>A0A9P7FYW7</accession>
<evidence type="ECO:0000313" key="3">
    <source>
        <dbReference type="Proteomes" id="UP000717328"/>
    </source>
</evidence>
<comment type="caution">
    <text evidence="2">The sequence shown here is derived from an EMBL/GenBank/DDBJ whole genome shotgun (WGS) entry which is preliminary data.</text>
</comment>